<dbReference type="PROSITE" id="PS51272">
    <property type="entry name" value="SLH"/>
    <property type="match status" value="1"/>
</dbReference>
<gene>
    <name evidence="2" type="ORF">SDC9_142132</name>
</gene>
<accession>A0A645E2C9</accession>
<dbReference type="InterPro" id="IPR001119">
    <property type="entry name" value="SLH_dom"/>
</dbReference>
<evidence type="ECO:0000313" key="2">
    <source>
        <dbReference type="EMBL" id="MPM94983.1"/>
    </source>
</evidence>
<dbReference type="EMBL" id="VSSQ01041530">
    <property type="protein sequence ID" value="MPM94983.1"/>
    <property type="molecule type" value="Genomic_DNA"/>
</dbReference>
<proteinExistence type="predicted"/>
<feature type="domain" description="SLH" evidence="1">
    <location>
        <begin position="21"/>
        <end position="84"/>
    </location>
</feature>
<dbReference type="AlphaFoldDB" id="A0A645E2C9"/>
<protein>
    <recommendedName>
        <fullName evidence="1">SLH domain-containing protein</fullName>
    </recommendedName>
</protein>
<reference evidence="2" key="1">
    <citation type="submission" date="2019-08" db="EMBL/GenBank/DDBJ databases">
        <authorList>
            <person name="Kucharzyk K."/>
            <person name="Murdoch R.W."/>
            <person name="Higgins S."/>
            <person name="Loffler F."/>
        </authorList>
    </citation>
    <scope>NUCLEOTIDE SEQUENCE</scope>
</reference>
<comment type="caution">
    <text evidence="2">The sequence shown here is derived from an EMBL/GenBank/DDBJ whole genome shotgun (WGS) entry which is preliminary data.</text>
</comment>
<organism evidence="2">
    <name type="scientific">bioreactor metagenome</name>
    <dbReference type="NCBI Taxonomy" id="1076179"/>
    <lineage>
        <taxon>unclassified sequences</taxon>
        <taxon>metagenomes</taxon>
        <taxon>ecological metagenomes</taxon>
    </lineage>
</organism>
<sequence>MFLYRWEQHRGGGFQGAWMFLLDYPDRDSVSEYAYEGVAWCVTNNVLSGRSDGTLAPGASVTRAAASAMLERYLAYQANARSSG</sequence>
<dbReference type="Pfam" id="PF00395">
    <property type="entry name" value="SLH"/>
    <property type="match status" value="1"/>
</dbReference>
<evidence type="ECO:0000259" key="1">
    <source>
        <dbReference type="PROSITE" id="PS51272"/>
    </source>
</evidence>
<name>A0A645E2C9_9ZZZZ</name>